<dbReference type="GO" id="GO:0046872">
    <property type="term" value="F:metal ion binding"/>
    <property type="evidence" value="ECO:0007669"/>
    <property type="project" value="UniProtKB-KW"/>
</dbReference>
<comment type="similarity">
    <text evidence="1">Belongs to the peptidase M38 family.</text>
</comment>
<dbReference type="AlphaFoldDB" id="A0A2K8N8W0"/>
<feature type="region of interest" description="Disordered" evidence="5">
    <location>
        <begin position="400"/>
        <end position="429"/>
    </location>
</feature>
<dbReference type="Gene3D" id="3.20.20.140">
    <property type="entry name" value="Metal-dependent hydrolases"/>
    <property type="match status" value="1"/>
</dbReference>
<dbReference type="PANTHER" id="PTHR11647">
    <property type="entry name" value="HYDRANTOINASE/DIHYDROPYRIMIDINASE FAMILY MEMBER"/>
    <property type="match status" value="1"/>
</dbReference>
<evidence type="ECO:0000256" key="2">
    <source>
        <dbReference type="PIRSR" id="PIRSR001238-1"/>
    </source>
</evidence>
<dbReference type="InterPro" id="IPR006680">
    <property type="entry name" value="Amidohydro-rel"/>
</dbReference>
<dbReference type="PIRSF" id="PIRSF001238">
    <property type="entry name" value="IadA"/>
    <property type="match status" value="1"/>
</dbReference>
<feature type="binding site" evidence="3">
    <location>
        <position position="111"/>
    </location>
    <ligand>
        <name>substrate</name>
    </ligand>
</feature>
<keyword evidence="1" id="KW-0482">Metalloprotease</keyword>
<dbReference type="EC" id="3.4.19.-" evidence="1"/>
<feature type="binding site" evidence="3">
    <location>
        <position position="175"/>
    </location>
    <ligand>
        <name>substrate</name>
    </ligand>
</feature>
<dbReference type="OrthoDB" id="9775607at2"/>
<comment type="cofactor">
    <cofactor evidence="1 4">
        <name>Zn(2+)</name>
        <dbReference type="ChEBI" id="CHEBI:29105"/>
    </cofactor>
    <text evidence="1 4">Binds 2 Zn(2+) ions per subunit.</text>
</comment>
<dbReference type="InterPro" id="IPR050378">
    <property type="entry name" value="Metallo-dep_Hydrolases_sf"/>
</dbReference>
<keyword evidence="8" id="KW-1185">Reference proteome</keyword>
<keyword evidence="1" id="KW-0378">Hydrolase</keyword>
<proteinExistence type="inferred from homology"/>
<dbReference type="Proteomes" id="UP000231932">
    <property type="component" value="Chromosome"/>
</dbReference>
<dbReference type="InterPro" id="IPR010229">
    <property type="entry name" value="Pept_M38_dipep"/>
</dbReference>
<protein>
    <recommendedName>
        <fullName evidence="1">Isoaspartyl dipeptidase</fullName>
        <ecNumber evidence="1">3.4.19.-</ecNumber>
    </recommendedName>
</protein>
<dbReference type="PANTHER" id="PTHR11647:SF1">
    <property type="entry name" value="COLLAPSIN RESPONSE MEDIATOR PROTEIN"/>
    <property type="match status" value="1"/>
</dbReference>
<dbReference type="RefSeq" id="WP_100668527.1">
    <property type="nucleotide sequence ID" value="NZ_CP024955.1"/>
</dbReference>
<feature type="binding site" evidence="4">
    <location>
        <position position="207"/>
    </location>
    <ligand>
        <name>Zn(2+)</name>
        <dbReference type="ChEBI" id="CHEBI:29105"/>
        <label>2</label>
        <note>catalytic</note>
    </ligand>
</feature>
<organism evidence="7 8">
    <name type="scientific">Kyrpidia spormannii</name>
    <dbReference type="NCBI Taxonomy" id="2055160"/>
    <lineage>
        <taxon>Bacteria</taxon>
        <taxon>Bacillati</taxon>
        <taxon>Bacillota</taxon>
        <taxon>Bacilli</taxon>
        <taxon>Bacillales</taxon>
        <taxon>Alicyclobacillaceae</taxon>
        <taxon>Kyrpidia</taxon>
    </lineage>
</organism>
<evidence type="ECO:0000256" key="1">
    <source>
        <dbReference type="PIRNR" id="PIRNR001238"/>
    </source>
</evidence>
<feature type="binding site" evidence="3">
    <location>
        <position position="301"/>
    </location>
    <ligand>
        <name>substrate</name>
    </ligand>
</feature>
<accession>A0A2K8N8W0</accession>
<comment type="function">
    <text evidence="1">Catalyzes the hydrolytic cleavage of a subset of L-isoaspartyl (L-beta-aspartyl) dipeptides. Used to degrade proteins damaged by L-isoaspartyl residues formation.</text>
</comment>
<dbReference type="Pfam" id="PF01979">
    <property type="entry name" value="Amidohydro_1"/>
    <property type="match status" value="1"/>
</dbReference>
<evidence type="ECO:0000313" key="7">
    <source>
        <dbReference type="EMBL" id="ATY85769.1"/>
    </source>
</evidence>
<evidence type="ECO:0000256" key="5">
    <source>
        <dbReference type="SAM" id="MobiDB-lite"/>
    </source>
</evidence>
<name>A0A2K8N8W0_9BACL</name>
<feature type="binding site" evidence="4">
    <location>
        <position position="75"/>
    </location>
    <ligand>
        <name>Zn(2+)</name>
        <dbReference type="ChEBI" id="CHEBI:29105"/>
        <label>1</label>
        <note>catalytic</note>
    </ligand>
</feature>
<keyword evidence="1" id="KW-0645">Protease</keyword>
<feature type="binding site" evidence="3">
    <location>
        <begin position="80"/>
        <end position="82"/>
    </location>
    <ligand>
        <name>substrate</name>
    </ligand>
</feature>
<dbReference type="SUPFAM" id="SSF51338">
    <property type="entry name" value="Composite domain of metallo-dependent hydrolases"/>
    <property type="match status" value="1"/>
</dbReference>
<keyword evidence="1 4" id="KW-0862">Zinc</keyword>
<sequence length="429" mass="45677">MSTSEASSKKHPHFTLLTGAEVYAPEPLGRRDVLLFGKSVAHIAEHIEPPSSLPTAVVDLSGLILFPGLIDQHVHIAGGGGEGGFQNRTPEVALSHLTTAGVTTVVGVLGTDGTTRTVSGLLAKARALEAEGISTYIYSGAYQVPTRTITDNPRSDIVLIDKVIGVGEIAISDQRSTHPTVHDLIYLASEARVGGMLAGKAGVVHLHIGDDPSGLKPLFEALDQSYLPPTQFTPTHLNRRPELLNDAVEFASRGGVVDITSGIRPEAHDKVSVKPSKAVAELLGEGVRIEQITMSSDSNGSSPIFDDKGHLVAMSIGSATTLWEEIRDMIEKEGLAPEQAVSLSTAHVARVLRLQGKGRIRPGYDADLIAVDSGLNIAHVFARGRQMVRNGQPIVWGTFERAGQGPPHGTPEAQPDIRRHHGESPIRRP</sequence>
<dbReference type="GO" id="GO:0008237">
    <property type="term" value="F:metallopeptidase activity"/>
    <property type="evidence" value="ECO:0007669"/>
    <property type="project" value="UniProtKB-KW"/>
</dbReference>
<feature type="binding site" evidence="3">
    <location>
        <position position="239"/>
    </location>
    <ligand>
        <name>substrate</name>
    </ligand>
</feature>
<dbReference type="GO" id="GO:0008798">
    <property type="term" value="F:beta-aspartyl-peptidase activity"/>
    <property type="evidence" value="ECO:0007669"/>
    <property type="project" value="InterPro"/>
</dbReference>
<dbReference type="GO" id="GO:0005737">
    <property type="term" value="C:cytoplasm"/>
    <property type="evidence" value="ECO:0007669"/>
    <property type="project" value="UniProtKB-SubCell"/>
</dbReference>
<evidence type="ECO:0000259" key="6">
    <source>
        <dbReference type="Pfam" id="PF01979"/>
    </source>
</evidence>
<comment type="PTM">
    <text evidence="1">Carboxylation allows a single lysine to coordinate two zinc ions.</text>
</comment>
<dbReference type="SUPFAM" id="SSF51556">
    <property type="entry name" value="Metallo-dependent hydrolases"/>
    <property type="match status" value="1"/>
</dbReference>
<reference evidence="8" key="1">
    <citation type="submission" date="2017-11" db="EMBL/GenBank/DDBJ databases">
        <title>Complete Genome Sequence of Kyrpidia sp. Strain EA-1, a thermophilic, hydrogen-oxidizing Bacterium, isolated from the Azores.</title>
        <authorList>
            <person name="Reiner J.E."/>
            <person name="Lapp C.J."/>
            <person name="Bunk B."/>
            <person name="Gescher J."/>
        </authorList>
    </citation>
    <scope>NUCLEOTIDE SEQUENCE [LARGE SCALE GENOMIC DNA]</scope>
    <source>
        <strain evidence="8">EA-1</strain>
    </source>
</reference>
<feature type="binding site" evidence="4">
    <location>
        <position position="73"/>
    </location>
    <ligand>
        <name>Zn(2+)</name>
        <dbReference type="ChEBI" id="CHEBI:29105"/>
        <label>1</label>
        <note>catalytic</note>
    </ligand>
</feature>
<dbReference type="InterPro" id="IPR011059">
    <property type="entry name" value="Metal-dep_hydrolase_composite"/>
</dbReference>
<dbReference type="EMBL" id="CP024955">
    <property type="protein sequence ID" value="ATY85769.1"/>
    <property type="molecule type" value="Genomic_DNA"/>
</dbReference>
<keyword evidence="1 4" id="KW-0479">Metal-binding</keyword>
<dbReference type="Gene3D" id="2.30.40.10">
    <property type="entry name" value="Urease, subunit C, domain 1"/>
    <property type="match status" value="1"/>
</dbReference>
<dbReference type="InterPro" id="IPR032466">
    <property type="entry name" value="Metal_Hydrolase"/>
</dbReference>
<evidence type="ECO:0000313" key="8">
    <source>
        <dbReference type="Proteomes" id="UP000231932"/>
    </source>
</evidence>
<dbReference type="GO" id="GO:0016810">
    <property type="term" value="F:hydrolase activity, acting on carbon-nitrogen (but not peptide) bonds"/>
    <property type="evidence" value="ECO:0007669"/>
    <property type="project" value="InterPro"/>
</dbReference>
<dbReference type="KEGG" id="kyr:CVV65_13215"/>
<evidence type="ECO:0000256" key="4">
    <source>
        <dbReference type="PIRSR" id="PIRSR001238-3"/>
    </source>
</evidence>
<dbReference type="GO" id="GO:0006508">
    <property type="term" value="P:proteolysis"/>
    <property type="evidence" value="ECO:0007669"/>
    <property type="project" value="UniProtKB-KW"/>
</dbReference>
<evidence type="ECO:0000256" key="3">
    <source>
        <dbReference type="PIRSR" id="PIRSR001238-2"/>
    </source>
</evidence>
<gene>
    <name evidence="7" type="ORF">CVV65_13215</name>
</gene>
<feature type="active site" description="Proton acceptor" evidence="2">
    <location>
        <position position="297"/>
    </location>
</feature>
<feature type="binding site" evidence="3">
    <location>
        <position position="142"/>
    </location>
    <ligand>
        <name>substrate</name>
    </ligand>
</feature>
<comment type="subcellular location">
    <subcellularLocation>
        <location evidence="1">Cytoplasm</location>
    </subcellularLocation>
</comment>
<feature type="domain" description="Amidohydrolase-related" evidence="6">
    <location>
        <begin position="204"/>
        <end position="385"/>
    </location>
</feature>
<feature type="binding site" evidence="4">
    <location>
        <position position="236"/>
    </location>
    <ligand>
        <name>Zn(2+)</name>
        <dbReference type="ChEBI" id="CHEBI:29105"/>
        <label>2</label>
        <note>catalytic</note>
    </ligand>
</feature>
<feature type="binding site" evidence="4">
    <location>
        <position position="297"/>
    </location>
    <ligand>
        <name>Zn(2+)</name>
        <dbReference type="ChEBI" id="CHEBI:29105"/>
        <label>1</label>
        <note>catalytic</note>
    </ligand>
</feature>
<dbReference type="NCBIfam" id="TIGR01975">
    <property type="entry name" value="isoAsp_dipep"/>
    <property type="match status" value="1"/>
</dbReference>